<feature type="region of interest" description="Disordered" evidence="1">
    <location>
        <begin position="38"/>
        <end position="80"/>
    </location>
</feature>
<comment type="caution">
    <text evidence="4">The sequence shown here is derived from an EMBL/GenBank/DDBJ whole genome shotgun (WGS) entry which is preliminary data.</text>
</comment>
<dbReference type="RefSeq" id="WP_127979795.1">
    <property type="nucleotide sequence ID" value="NZ_RYZS01000002.1"/>
</dbReference>
<protein>
    <submittedName>
        <fullName evidence="4">WxL domain-containing protein</fullName>
    </submittedName>
</protein>
<reference evidence="4 5" key="1">
    <citation type="submission" date="2018-12" db="EMBL/GenBank/DDBJ databases">
        <title>A novel vanA-carrying plasmid in a clinical isolate of Enterococcus avium.</title>
        <authorList>
            <person name="Bernasconi O.J."/>
            <person name="Luzzaro F."/>
            <person name="Endimiani A."/>
        </authorList>
    </citation>
    <scope>NUCLEOTIDE SEQUENCE [LARGE SCALE GENOMIC DNA]</scope>
    <source>
        <strain evidence="4 5">LC0559/18</strain>
    </source>
</reference>
<dbReference type="EMBL" id="RYZS01000002">
    <property type="protein sequence ID" value="RVU92715.1"/>
    <property type="molecule type" value="Genomic_DNA"/>
</dbReference>
<feature type="chain" id="PRO_5019142750" evidence="2">
    <location>
        <begin position="27"/>
        <end position="245"/>
    </location>
</feature>
<dbReference type="Pfam" id="PF13731">
    <property type="entry name" value="WxL"/>
    <property type="match status" value="1"/>
</dbReference>
<name>A0A437UGI0_ENTAV</name>
<feature type="compositionally biased region" description="Low complexity" evidence="1">
    <location>
        <begin position="46"/>
        <end position="66"/>
    </location>
</feature>
<dbReference type="AlphaFoldDB" id="A0A437UGI0"/>
<feature type="signal peptide" evidence="2">
    <location>
        <begin position="1"/>
        <end position="26"/>
    </location>
</feature>
<dbReference type="InterPro" id="IPR027994">
    <property type="entry name" value="WxL_dom"/>
</dbReference>
<evidence type="ECO:0000256" key="2">
    <source>
        <dbReference type="SAM" id="SignalP"/>
    </source>
</evidence>
<accession>A0A437UGI0</accession>
<proteinExistence type="predicted"/>
<evidence type="ECO:0000313" key="5">
    <source>
        <dbReference type="Proteomes" id="UP000288388"/>
    </source>
</evidence>
<dbReference type="Proteomes" id="UP000288388">
    <property type="component" value="Unassembled WGS sequence"/>
</dbReference>
<organism evidence="4 5">
    <name type="scientific">Enterococcus avium</name>
    <name type="common">Streptococcus avium</name>
    <dbReference type="NCBI Taxonomy" id="33945"/>
    <lineage>
        <taxon>Bacteria</taxon>
        <taxon>Bacillati</taxon>
        <taxon>Bacillota</taxon>
        <taxon>Bacilli</taxon>
        <taxon>Lactobacillales</taxon>
        <taxon>Enterococcaceae</taxon>
        <taxon>Enterococcus</taxon>
    </lineage>
</organism>
<evidence type="ECO:0000313" key="4">
    <source>
        <dbReference type="EMBL" id="RVU92715.1"/>
    </source>
</evidence>
<evidence type="ECO:0000256" key="1">
    <source>
        <dbReference type="SAM" id="MobiDB-lite"/>
    </source>
</evidence>
<sequence>MKKFGSLFLATAILAGITLAPAVSFAADGGEYDTNGVITFTPNNGTTDPVDPVDPTNPVKPVDPTDPSGPKPGTAGPLSIDYASSLDFGSQKITSKDEIYKAKAQKYLDKDNVEQTGPNFVQVTDNRGTEKGWTLQMKQNSQFTTADADELTGAEITFKNGNVVTASDSEKPTGQATIVADPSGDLKNVMSAKDGQGAGTYLLDWSTDAATAAESIELSVPGSTTKYAKKYSTTFTWVLSDAPGN</sequence>
<keyword evidence="2" id="KW-0732">Signal</keyword>
<feature type="domain" description="WxL" evidence="3">
    <location>
        <begin position="29"/>
        <end position="243"/>
    </location>
</feature>
<evidence type="ECO:0000259" key="3">
    <source>
        <dbReference type="Pfam" id="PF13731"/>
    </source>
</evidence>
<gene>
    <name evidence="4" type="ORF">EK398_19710</name>
</gene>